<accession>A0A1G7UER4</accession>
<dbReference type="Pfam" id="PF04972">
    <property type="entry name" value="BON"/>
    <property type="match status" value="3"/>
</dbReference>
<dbReference type="PROSITE" id="PS50914">
    <property type="entry name" value="BON"/>
    <property type="match status" value="3"/>
</dbReference>
<evidence type="ECO:0000313" key="2">
    <source>
        <dbReference type="EMBL" id="SDG46072.1"/>
    </source>
</evidence>
<feature type="domain" description="BON" evidence="1">
    <location>
        <begin position="155"/>
        <end position="222"/>
    </location>
</feature>
<name>A0A1G7UER4_THETY</name>
<dbReference type="Proteomes" id="UP000183404">
    <property type="component" value="Unassembled WGS sequence"/>
</dbReference>
<dbReference type="InterPro" id="IPR051686">
    <property type="entry name" value="Lipoprotein_DolP"/>
</dbReference>
<dbReference type="PANTHER" id="PTHR34606:SF15">
    <property type="entry name" value="BON DOMAIN-CONTAINING PROTEIN"/>
    <property type="match status" value="1"/>
</dbReference>
<gene>
    <name evidence="2" type="ORF">SAMN04244560_02398</name>
</gene>
<dbReference type="PANTHER" id="PTHR34606">
    <property type="entry name" value="BON DOMAIN-CONTAINING PROTEIN"/>
    <property type="match status" value="1"/>
</dbReference>
<dbReference type="AlphaFoldDB" id="A0A1G7UER4"/>
<dbReference type="RefSeq" id="WP_244499141.1">
    <property type="nucleotide sequence ID" value="NZ_FNBS01000077.1"/>
</dbReference>
<reference evidence="2 3" key="1">
    <citation type="submission" date="2016-10" db="EMBL/GenBank/DDBJ databases">
        <authorList>
            <person name="de Groot N.N."/>
        </authorList>
    </citation>
    <scope>NUCLEOTIDE SEQUENCE [LARGE SCALE GENOMIC DNA]</scope>
    <source>
        <strain evidence="2 3">DSM 569</strain>
    </source>
</reference>
<protein>
    <submittedName>
        <fullName evidence="2">Osmotically-inducible protein OsmY, contains BON domain</fullName>
    </submittedName>
</protein>
<proteinExistence type="predicted"/>
<organism evidence="2 3">
    <name type="scientific">Thermoanaerobacter thermohydrosulfuricus</name>
    <name type="common">Clostridium thermohydrosulfuricum</name>
    <dbReference type="NCBI Taxonomy" id="1516"/>
    <lineage>
        <taxon>Bacteria</taxon>
        <taxon>Bacillati</taxon>
        <taxon>Bacillota</taxon>
        <taxon>Clostridia</taxon>
        <taxon>Thermoanaerobacterales</taxon>
        <taxon>Thermoanaerobacteraceae</taxon>
        <taxon>Thermoanaerobacter</taxon>
    </lineage>
</organism>
<sequence>MSFYTRIKDKIIEKNIKEKLEKERVSYGVDVNVRCINGHVTLYGIVDNLSEKNHAQKIAESVEGVKKVENNITIAIDSKITDKDIKQGVLRNLQNSKFHEEIGELGADVTDGTVTLYGKINNAQQEIESISQAAQAMGVKSVISKLELNKEHKIDDVSLVNLVVQKLSRYDLSLPDLVITANNGTVTLSGYVNNLKEKELANEAAQSVNGVKKVINHIKIREKS</sequence>
<dbReference type="EMBL" id="FNBS01000077">
    <property type="protein sequence ID" value="SDG46072.1"/>
    <property type="molecule type" value="Genomic_DNA"/>
</dbReference>
<dbReference type="Gene3D" id="3.30.1340.30">
    <property type="match status" value="3"/>
</dbReference>
<evidence type="ECO:0000259" key="1">
    <source>
        <dbReference type="PROSITE" id="PS50914"/>
    </source>
</evidence>
<evidence type="ECO:0000313" key="3">
    <source>
        <dbReference type="Proteomes" id="UP000183404"/>
    </source>
</evidence>
<dbReference type="InterPro" id="IPR007055">
    <property type="entry name" value="BON_dom"/>
</dbReference>
<feature type="domain" description="BON" evidence="1">
    <location>
        <begin position="8"/>
        <end position="76"/>
    </location>
</feature>
<feature type="domain" description="BON" evidence="1">
    <location>
        <begin position="81"/>
        <end position="150"/>
    </location>
</feature>